<protein>
    <submittedName>
        <fullName evidence="3">SGNH/GDSL hydrolase family protein</fullName>
        <ecNumber evidence="3">3.1.-.-</ecNumber>
    </submittedName>
</protein>
<keyword evidence="3" id="KW-0378">Hydrolase</keyword>
<reference evidence="4" key="1">
    <citation type="journal article" date="2019" name="Int. J. Syst. Evol. Microbiol.">
        <title>The Global Catalogue of Microorganisms (GCM) 10K type strain sequencing project: providing services to taxonomists for standard genome sequencing and annotation.</title>
        <authorList>
            <consortium name="The Broad Institute Genomics Platform"/>
            <consortium name="The Broad Institute Genome Sequencing Center for Infectious Disease"/>
            <person name="Wu L."/>
            <person name="Ma J."/>
        </authorList>
    </citation>
    <scope>NUCLEOTIDE SEQUENCE [LARGE SCALE GENOMIC DNA]</scope>
    <source>
        <strain evidence="4">CGMCC 4.7093</strain>
    </source>
</reference>
<evidence type="ECO:0000259" key="2">
    <source>
        <dbReference type="Pfam" id="PF13472"/>
    </source>
</evidence>
<dbReference type="SUPFAM" id="SSF52266">
    <property type="entry name" value="SGNH hydrolase"/>
    <property type="match status" value="1"/>
</dbReference>
<sequence length="290" mass="30112">MGGRRLWLAVLAVVVVLLAGTVAWAAQRGDDAPPDPVRYVNLGDSYSAGTGIVPFAEGAAAQCSQSEANWAHELATEHDLRLTDVSCSGAQTKDLRTSQSAGVAPQLDALSPDTDLVTLTIGGNDADVFTRTIASCGVAAARTYGAGNPCERQYGTRFADTVERTTYPRIVQALRDVRAKAPNARVAIAGYLRILPADRGCFPTMPIAAGDVAYLDGIQAALNDAVARAAAATGATFVDVTGISTGHDACQPPGTRWVEPYLNPVNAAPVHPNVAGEKAMAARTAEVLGL</sequence>
<dbReference type="EC" id="3.1.-.-" evidence="3"/>
<evidence type="ECO:0000313" key="4">
    <source>
        <dbReference type="Proteomes" id="UP001595947"/>
    </source>
</evidence>
<dbReference type="PANTHER" id="PTHR37981:SF1">
    <property type="entry name" value="SGNH HYDROLASE-TYPE ESTERASE DOMAIN-CONTAINING PROTEIN"/>
    <property type="match status" value="1"/>
</dbReference>
<feature type="signal peptide" evidence="1">
    <location>
        <begin position="1"/>
        <end position="25"/>
    </location>
</feature>
<dbReference type="GO" id="GO:0016787">
    <property type="term" value="F:hydrolase activity"/>
    <property type="evidence" value="ECO:0007669"/>
    <property type="project" value="UniProtKB-KW"/>
</dbReference>
<accession>A0ABV9YWN9</accession>
<dbReference type="InterPro" id="IPR013830">
    <property type="entry name" value="SGNH_hydro"/>
</dbReference>
<name>A0ABV9YWN9_9PSEU</name>
<dbReference type="Proteomes" id="UP001595947">
    <property type="component" value="Unassembled WGS sequence"/>
</dbReference>
<dbReference type="RefSeq" id="WP_378039329.1">
    <property type="nucleotide sequence ID" value="NZ_JBHSIV010000054.1"/>
</dbReference>
<evidence type="ECO:0000256" key="1">
    <source>
        <dbReference type="SAM" id="SignalP"/>
    </source>
</evidence>
<dbReference type="Gene3D" id="3.40.50.1110">
    <property type="entry name" value="SGNH hydrolase"/>
    <property type="match status" value="1"/>
</dbReference>
<feature type="chain" id="PRO_5046989473" evidence="1">
    <location>
        <begin position="26"/>
        <end position="290"/>
    </location>
</feature>
<dbReference type="EMBL" id="JBHSIV010000054">
    <property type="protein sequence ID" value="MFC5066012.1"/>
    <property type="molecule type" value="Genomic_DNA"/>
</dbReference>
<evidence type="ECO:0000313" key="3">
    <source>
        <dbReference type="EMBL" id="MFC5066012.1"/>
    </source>
</evidence>
<proteinExistence type="predicted"/>
<keyword evidence="1" id="KW-0732">Signal</keyword>
<dbReference type="Pfam" id="PF13472">
    <property type="entry name" value="Lipase_GDSL_2"/>
    <property type="match status" value="1"/>
</dbReference>
<dbReference type="InterPro" id="IPR037460">
    <property type="entry name" value="SEST-like"/>
</dbReference>
<gene>
    <name evidence="3" type="ORF">ACFPBZ_27640</name>
</gene>
<keyword evidence="4" id="KW-1185">Reference proteome</keyword>
<comment type="caution">
    <text evidence="3">The sequence shown here is derived from an EMBL/GenBank/DDBJ whole genome shotgun (WGS) entry which is preliminary data.</text>
</comment>
<feature type="domain" description="SGNH hydrolase-type esterase" evidence="2">
    <location>
        <begin position="42"/>
        <end position="278"/>
    </location>
</feature>
<dbReference type="InterPro" id="IPR036514">
    <property type="entry name" value="SGNH_hydro_sf"/>
</dbReference>
<dbReference type="CDD" id="cd01823">
    <property type="entry name" value="SEST_like"/>
    <property type="match status" value="1"/>
</dbReference>
<dbReference type="PANTHER" id="PTHR37981">
    <property type="entry name" value="LIPASE 2"/>
    <property type="match status" value="1"/>
</dbReference>
<organism evidence="3 4">
    <name type="scientific">Actinomycetospora atypica</name>
    <dbReference type="NCBI Taxonomy" id="1290095"/>
    <lineage>
        <taxon>Bacteria</taxon>
        <taxon>Bacillati</taxon>
        <taxon>Actinomycetota</taxon>
        <taxon>Actinomycetes</taxon>
        <taxon>Pseudonocardiales</taxon>
        <taxon>Pseudonocardiaceae</taxon>
        <taxon>Actinomycetospora</taxon>
    </lineage>
</organism>